<feature type="transmembrane region" description="Helical" evidence="6">
    <location>
        <begin position="80"/>
        <end position="100"/>
    </location>
</feature>
<dbReference type="GeneID" id="25307908"/>
<dbReference type="PANTHER" id="PTHR23501:SF195">
    <property type="entry name" value="PEP5"/>
    <property type="match status" value="1"/>
</dbReference>
<dbReference type="GO" id="GO:0005886">
    <property type="term" value="C:plasma membrane"/>
    <property type="evidence" value="ECO:0007669"/>
    <property type="project" value="TreeGrafter"/>
</dbReference>
<sequence length="579" mass="61246">MEKPPTSPAIQVEAAESHELSAVPVSERPMTNDSVTPKTWLVVFALSASSGLSIWLLPTVGTVSAQVSAKLHADAGQSTWFLSAFSVAAIVASMICGANSDLFGRRYFILFGNLCMVISGVLTGAAKTSNHFIAGMTIGGFGTGCCQMACFALPELLPLKWRPLGVVLSEAFAYFCLVVGPVAGKFAVNNGGENGEGWRWLFYPNAIANAVTGLMLAFLYFPPAHPRGIPWHQALRQLDYVGIALFILSITLIMVGIVDTSYIADKSDPKIVGTLVSGFVLLVIFGCWETWAPLKQPLTPSRIFSRNRGRAFTAPFICGISSGMFYLGPNILWGTMVSVFFTKPTDPISHGMKLAMVQGLGITVGSMGLAILGGRIKHWKWQMIIAFTLMTLFGGLFALGRPGRVAPLIFICACSGITYSWAAYLGIAYIQFGAEQVDLGIAGGLAAVTRYAGALIATTVFSTILNNTLASEAVKRVIPAAEAAGASRAVAQQVLSALPLGADALAKIQGATTAIIAAAGSAFTESYVKATQTVALTSIAFGGVGVISALFLEDITAKMTPKIEVFLENDVNAEKNKFH</sequence>
<feature type="transmembrane region" description="Helical" evidence="6">
    <location>
        <begin position="241"/>
        <end position="264"/>
    </location>
</feature>
<organism evidence="8 9">
    <name type="scientific">Fonsecaea pedrosoi CBS 271.37</name>
    <dbReference type="NCBI Taxonomy" id="1442368"/>
    <lineage>
        <taxon>Eukaryota</taxon>
        <taxon>Fungi</taxon>
        <taxon>Dikarya</taxon>
        <taxon>Ascomycota</taxon>
        <taxon>Pezizomycotina</taxon>
        <taxon>Eurotiomycetes</taxon>
        <taxon>Chaetothyriomycetidae</taxon>
        <taxon>Chaetothyriales</taxon>
        <taxon>Herpotrichiellaceae</taxon>
        <taxon>Fonsecaea</taxon>
    </lineage>
</organism>
<feature type="transmembrane region" description="Helical" evidence="6">
    <location>
        <begin position="40"/>
        <end position="60"/>
    </location>
</feature>
<dbReference type="Proteomes" id="UP000053029">
    <property type="component" value="Unassembled WGS sequence"/>
</dbReference>
<gene>
    <name evidence="8" type="ORF">Z517_08418</name>
</gene>
<dbReference type="InterPro" id="IPR036259">
    <property type="entry name" value="MFS_trans_sf"/>
</dbReference>
<evidence type="ECO:0000256" key="5">
    <source>
        <dbReference type="ARBA" id="ARBA00023136"/>
    </source>
</evidence>
<evidence type="ECO:0000256" key="2">
    <source>
        <dbReference type="ARBA" id="ARBA00022448"/>
    </source>
</evidence>
<feature type="transmembrane region" description="Helical" evidence="6">
    <location>
        <begin position="312"/>
        <end position="334"/>
    </location>
</feature>
<dbReference type="InterPro" id="IPR010573">
    <property type="entry name" value="MFS_Str1/Tri12-like"/>
</dbReference>
<reference evidence="8 9" key="1">
    <citation type="submission" date="2015-01" db="EMBL/GenBank/DDBJ databases">
        <title>The Genome Sequence of Fonsecaea pedrosoi CBS 271.37.</title>
        <authorList>
            <consortium name="The Broad Institute Genomics Platform"/>
            <person name="Cuomo C."/>
            <person name="de Hoog S."/>
            <person name="Gorbushina A."/>
            <person name="Stielow B."/>
            <person name="Teixiera M."/>
            <person name="Abouelleil A."/>
            <person name="Chapman S.B."/>
            <person name="Priest M."/>
            <person name="Young S.K."/>
            <person name="Wortman J."/>
            <person name="Nusbaum C."/>
            <person name="Birren B."/>
        </authorList>
    </citation>
    <scope>NUCLEOTIDE SEQUENCE [LARGE SCALE GENOMIC DNA]</scope>
    <source>
        <strain evidence="8 9">CBS 271.37</strain>
    </source>
</reference>
<feature type="domain" description="Major facilitator superfamily (MFS) profile" evidence="7">
    <location>
        <begin position="39"/>
        <end position="560"/>
    </location>
</feature>
<feature type="transmembrane region" description="Helical" evidence="6">
    <location>
        <begin position="270"/>
        <end position="291"/>
    </location>
</feature>
<evidence type="ECO:0000259" key="7">
    <source>
        <dbReference type="PROSITE" id="PS50850"/>
    </source>
</evidence>
<dbReference type="InterPro" id="IPR020846">
    <property type="entry name" value="MFS_dom"/>
</dbReference>
<dbReference type="HOGENOM" id="CLU_000960_25_2_1"/>
<keyword evidence="3 6" id="KW-0812">Transmembrane</keyword>
<dbReference type="EMBL" id="KN846973">
    <property type="protein sequence ID" value="KIW78580.1"/>
    <property type="molecule type" value="Genomic_DNA"/>
</dbReference>
<name>A0A0D2GJ79_9EURO</name>
<feature type="transmembrane region" description="Helical" evidence="6">
    <location>
        <begin position="381"/>
        <end position="399"/>
    </location>
</feature>
<evidence type="ECO:0000313" key="8">
    <source>
        <dbReference type="EMBL" id="KIW78580.1"/>
    </source>
</evidence>
<evidence type="ECO:0000313" key="9">
    <source>
        <dbReference type="Proteomes" id="UP000053029"/>
    </source>
</evidence>
<comment type="subcellular location">
    <subcellularLocation>
        <location evidence="1">Membrane</location>
        <topology evidence="1">Multi-pass membrane protein</topology>
    </subcellularLocation>
</comment>
<evidence type="ECO:0000256" key="4">
    <source>
        <dbReference type="ARBA" id="ARBA00022989"/>
    </source>
</evidence>
<dbReference type="GO" id="GO:0022857">
    <property type="term" value="F:transmembrane transporter activity"/>
    <property type="evidence" value="ECO:0007669"/>
    <property type="project" value="InterPro"/>
</dbReference>
<keyword evidence="9" id="KW-1185">Reference proteome</keyword>
<dbReference type="Pfam" id="PF06609">
    <property type="entry name" value="TRI12"/>
    <property type="match status" value="1"/>
</dbReference>
<protein>
    <recommendedName>
        <fullName evidence="7">Major facilitator superfamily (MFS) profile domain-containing protein</fullName>
    </recommendedName>
</protein>
<dbReference type="AlphaFoldDB" id="A0A0D2GJ79"/>
<feature type="transmembrane region" description="Helical" evidence="6">
    <location>
        <begin position="107"/>
        <end position="126"/>
    </location>
</feature>
<feature type="transmembrane region" description="Helical" evidence="6">
    <location>
        <begin position="533"/>
        <end position="552"/>
    </location>
</feature>
<dbReference type="PROSITE" id="PS50850">
    <property type="entry name" value="MFS"/>
    <property type="match status" value="1"/>
</dbReference>
<feature type="transmembrane region" description="Helical" evidence="6">
    <location>
        <begin position="354"/>
        <end position="374"/>
    </location>
</feature>
<evidence type="ECO:0000256" key="6">
    <source>
        <dbReference type="SAM" id="Phobius"/>
    </source>
</evidence>
<feature type="transmembrane region" description="Helical" evidence="6">
    <location>
        <begin position="200"/>
        <end position="221"/>
    </location>
</feature>
<proteinExistence type="predicted"/>
<dbReference type="SUPFAM" id="SSF103473">
    <property type="entry name" value="MFS general substrate transporter"/>
    <property type="match status" value="1"/>
</dbReference>
<dbReference type="PANTHER" id="PTHR23501">
    <property type="entry name" value="MAJOR FACILITATOR SUPERFAMILY"/>
    <property type="match status" value="1"/>
</dbReference>
<accession>A0A0D2GJ79</accession>
<feature type="transmembrane region" description="Helical" evidence="6">
    <location>
        <begin position="132"/>
        <end position="153"/>
    </location>
</feature>
<feature type="transmembrane region" description="Helical" evidence="6">
    <location>
        <begin position="405"/>
        <end position="427"/>
    </location>
</feature>
<keyword evidence="2" id="KW-0813">Transport</keyword>
<evidence type="ECO:0000256" key="3">
    <source>
        <dbReference type="ARBA" id="ARBA00022692"/>
    </source>
</evidence>
<keyword evidence="4 6" id="KW-1133">Transmembrane helix</keyword>
<dbReference type="VEuPathDB" id="FungiDB:Z517_08418"/>
<feature type="transmembrane region" description="Helical" evidence="6">
    <location>
        <begin position="439"/>
        <end position="465"/>
    </location>
</feature>
<feature type="transmembrane region" description="Helical" evidence="6">
    <location>
        <begin position="165"/>
        <end position="188"/>
    </location>
</feature>
<dbReference type="OrthoDB" id="4139357at2759"/>
<dbReference type="Gene3D" id="1.20.1250.20">
    <property type="entry name" value="MFS general substrate transporter like domains"/>
    <property type="match status" value="1"/>
</dbReference>
<evidence type="ECO:0000256" key="1">
    <source>
        <dbReference type="ARBA" id="ARBA00004141"/>
    </source>
</evidence>
<keyword evidence="5 6" id="KW-0472">Membrane</keyword>
<dbReference type="RefSeq" id="XP_013282388.1">
    <property type="nucleotide sequence ID" value="XM_013426934.1"/>
</dbReference>